<reference evidence="2 3" key="1">
    <citation type="journal article" date="2011" name="Int. J. Syst. Evol. Microbiol.">
        <title>Zhongshania antarctica gen. nov., sp. nov. and Zhongshania guokunii sp. nov., gammaproteobacteria respectively isolated from coastal attached (fast) ice and surface seawater of the Antarctic.</title>
        <authorList>
            <person name="Li H.J."/>
            <person name="Zhang X.Y."/>
            <person name="Chen C.X."/>
            <person name="Zhang Y.J."/>
            <person name="Gao Z.M."/>
            <person name="Yu Y."/>
            <person name="Chen X.L."/>
            <person name="Chen B."/>
            <person name="Zhang Y.Z."/>
        </authorList>
    </citation>
    <scope>NUCLEOTIDE SEQUENCE [LARGE SCALE GENOMIC DNA]</scope>
    <source>
        <strain evidence="2 3">ZS6-22T</strain>
    </source>
</reference>
<feature type="signal peptide" evidence="1">
    <location>
        <begin position="1"/>
        <end position="22"/>
    </location>
</feature>
<keyword evidence="3" id="KW-1185">Reference proteome</keyword>
<dbReference type="EMBL" id="JBFRYA010000013">
    <property type="protein sequence ID" value="MEX1670086.1"/>
    <property type="molecule type" value="Genomic_DNA"/>
</dbReference>
<keyword evidence="1" id="KW-0732">Signal</keyword>
<evidence type="ECO:0000256" key="1">
    <source>
        <dbReference type="SAM" id="SignalP"/>
    </source>
</evidence>
<organism evidence="2 3">
    <name type="scientific">Zhongshania guokunii</name>
    <dbReference type="NCBI Taxonomy" id="641783"/>
    <lineage>
        <taxon>Bacteria</taxon>
        <taxon>Pseudomonadati</taxon>
        <taxon>Pseudomonadota</taxon>
        <taxon>Gammaproteobacteria</taxon>
        <taxon>Cellvibrionales</taxon>
        <taxon>Spongiibacteraceae</taxon>
        <taxon>Zhongshania</taxon>
    </lineage>
</organism>
<dbReference type="RefSeq" id="WP_368382453.1">
    <property type="nucleotide sequence ID" value="NZ_JBFRYA010000013.1"/>
</dbReference>
<comment type="caution">
    <text evidence="2">The sequence shown here is derived from an EMBL/GenBank/DDBJ whole genome shotgun (WGS) entry which is preliminary data.</text>
</comment>
<sequence>MTIRTMLTAGITSTLLSLNVHATTGANWDFEAISKSTGYTVHGQQTEGNQFGLVKHSNTCSSDELYISWASDSANIWALAGQKVSLAADFDGVPMDIPLEVISIKPMSGNVHQVIFGHSFANQELLALMSQASSVNVLMPSAELAKYFKQTGDSFSLAGFAQARSQALTRCNSQSS</sequence>
<evidence type="ECO:0000313" key="2">
    <source>
        <dbReference type="EMBL" id="MEX1670086.1"/>
    </source>
</evidence>
<name>A0ABV3U863_9GAMM</name>
<dbReference type="Proteomes" id="UP001557485">
    <property type="component" value="Unassembled WGS sequence"/>
</dbReference>
<gene>
    <name evidence="2" type="ORF">AB4876_14285</name>
</gene>
<feature type="chain" id="PRO_5047340662" evidence="1">
    <location>
        <begin position="23"/>
        <end position="176"/>
    </location>
</feature>
<accession>A0ABV3U863</accession>
<protein>
    <submittedName>
        <fullName evidence="2">Uncharacterized protein</fullName>
    </submittedName>
</protein>
<proteinExistence type="predicted"/>
<evidence type="ECO:0000313" key="3">
    <source>
        <dbReference type="Proteomes" id="UP001557485"/>
    </source>
</evidence>